<dbReference type="SUPFAM" id="SSF56300">
    <property type="entry name" value="Metallo-dependent phosphatases"/>
    <property type="match status" value="1"/>
</dbReference>
<evidence type="ECO:0000256" key="1">
    <source>
        <dbReference type="ARBA" id="ARBA00022801"/>
    </source>
</evidence>
<proteinExistence type="predicted"/>
<dbReference type="InterPro" id="IPR029052">
    <property type="entry name" value="Metallo-depent_PP-like"/>
</dbReference>
<dbReference type="GO" id="GO:0005615">
    <property type="term" value="C:extracellular space"/>
    <property type="evidence" value="ECO:0007669"/>
    <property type="project" value="TreeGrafter"/>
</dbReference>
<dbReference type="Gene3D" id="3.60.21.10">
    <property type="match status" value="1"/>
</dbReference>
<keyword evidence="1" id="KW-0378">Hydrolase</keyword>
<dbReference type="InterPro" id="IPR004843">
    <property type="entry name" value="Calcineurin-like_PHP"/>
</dbReference>
<accession>W3VQV5</accession>
<reference evidence="4 5" key="1">
    <citation type="journal article" date="2014" name="Genome Announc.">
        <title>Genome sequence of the basidiomycetous fungus Pseudozyma aphidis DSM70725, an efficient producer of biosurfactant mannosylerythritol lipids.</title>
        <authorList>
            <person name="Lorenz S."/>
            <person name="Guenther M."/>
            <person name="Grumaz C."/>
            <person name="Rupp S."/>
            <person name="Zibek S."/>
            <person name="Sohn K."/>
        </authorList>
    </citation>
    <scope>NUCLEOTIDE SEQUENCE [LARGE SCALE GENOMIC DNA]</scope>
    <source>
        <strain evidence="5">ATCC 32657 / CBS 517.83 / DSM 70725 / JCM 10318 / NBRC 10182 / NRRL Y-7954 / St-0401</strain>
    </source>
</reference>
<dbReference type="InterPro" id="IPR041805">
    <property type="entry name" value="ASMase/PPN1_MPP"/>
</dbReference>
<dbReference type="PANTHER" id="PTHR10340">
    <property type="entry name" value="SPHINGOMYELIN PHOSPHODIESTERASE"/>
    <property type="match status" value="1"/>
</dbReference>
<protein>
    <recommendedName>
        <fullName evidence="3">Calcineurin-like phosphoesterase domain-containing protein</fullName>
    </recommendedName>
</protein>
<evidence type="ECO:0000313" key="4">
    <source>
        <dbReference type="EMBL" id="ETS63156.1"/>
    </source>
</evidence>
<organism evidence="4 5">
    <name type="scientific">Moesziomyces aphidis</name>
    <name type="common">Pseudozyma aphidis</name>
    <dbReference type="NCBI Taxonomy" id="84754"/>
    <lineage>
        <taxon>Eukaryota</taxon>
        <taxon>Fungi</taxon>
        <taxon>Dikarya</taxon>
        <taxon>Basidiomycota</taxon>
        <taxon>Ustilaginomycotina</taxon>
        <taxon>Ustilaginomycetes</taxon>
        <taxon>Ustilaginales</taxon>
        <taxon>Ustilaginaceae</taxon>
        <taxon>Moesziomyces</taxon>
    </lineage>
</organism>
<sequence length="872" mass="95952">MVLKKRSFSESTLEGRERSELRLCFAVDWALGPPGESGGVAVEIQKRISLPPLFELASIFRLLLLSLTRPPLNSLQGVLPWWMVRPALPPSRTQPFQRMSDDIEKQPFGPDKLVLPPSSDPSASAITTTTVPHTPSWSQVFLYRMKVAASLAVLFGLVQLATSSPARYPISPRKNAAVEGYGQQTSAYTAPSAFPTSIFASYYNAPESMTAEPRPVVTDVARTSVFPDILANPTVLPPGPSPSEAVYPVPTGAATPDVADQVRTELTNTFSSSAANCTKCTDALKTAQKLAQQAPEQVPGMLVELCKKYNYKSAATCEATYAPQVLGSVYAQVLSYANFSEGSTDAQYICNIVVGSSTSSCTLPAPREIDEGFLDDWFRGQRIPPAEYNRNVGEPTKNGNDLRVLHMSDIHVDPRFFVGGEAACTNGRCCRADAYNATLSSGKFTQGMLPKANISEVSTYWGNFKCDTPWSLVMASLEAVTPLNGGEEVDMTIHTGDMVVHDLAQYVSQDLVKYTHQSLYDSIRKMLGKGPVFNAIGNHDSAPSDFASQGALPDGRSDQLSWDWDNLARLWESEGWFNHKEAEQARKHYAGYSVTPRKGLRIVAINTDFWYKNNVFNMIHTHDPDYSGSLRFLTDELLRAEKRNERVWIVGHVLTGWDGSNPLDNPTNLFYQIVDRFAPHVIAHIFFGHTHEDQFNLFYANNATSVAADKAKAVSFMAPSVTPGNNVNPALRIMHVNATTYEVMDYHQFYTQVPTFPQLPSSQHGPVFEYLYSARDAYGNFTASNANSSHPTPGGVWPANAPLNATFWAKLTEEMHARPELVQQFTVFQGRNSPKSPKCTDDKCVQAKICYMQSGSAPLGKKCTQGYGSVQS</sequence>
<dbReference type="HOGENOM" id="CLU_014743_2_1_1"/>
<name>W3VQV5_MOEAP</name>
<feature type="domain" description="Calcineurin-like phosphoesterase" evidence="3">
    <location>
        <begin position="402"/>
        <end position="692"/>
    </location>
</feature>
<dbReference type="OrthoDB" id="282973at2759"/>
<evidence type="ECO:0000259" key="3">
    <source>
        <dbReference type="Pfam" id="PF00149"/>
    </source>
</evidence>
<dbReference type="Pfam" id="PF00149">
    <property type="entry name" value="Metallophos"/>
    <property type="match status" value="1"/>
</dbReference>
<keyword evidence="2" id="KW-0325">Glycoprotein</keyword>
<dbReference type="PANTHER" id="PTHR10340:SF27">
    <property type="entry name" value="ACL091CP"/>
    <property type="match status" value="1"/>
</dbReference>
<evidence type="ECO:0000256" key="2">
    <source>
        <dbReference type="ARBA" id="ARBA00023180"/>
    </source>
</evidence>
<dbReference type="AlphaFoldDB" id="W3VQV5"/>
<gene>
    <name evidence="4" type="ORF">PaG_02936</name>
</gene>
<evidence type="ECO:0000313" key="5">
    <source>
        <dbReference type="Proteomes" id="UP000019462"/>
    </source>
</evidence>
<keyword evidence="5" id="KW-1185">Reference proteome</keyword>
<dbReference type="EMBL" id="AWNI01000009">
    <property type="protein sequence ID" value="ETS63156.1"/>
    <property type="molecule type" value="Genomic_DNA"/>
</dbReference>
<dbReference type="Proteomes" id="UP000019462">
    <property type="component" value="Unassembled WGS sequence"/>
</dbReference>
<dbReference type="CDD" id="cd00842">
    <property type="entry name" value="MPP_ASMase"/>
    <property type="match status" value="1"/>
</dbReference>
<comment type="caution">
    <text evidence="4">The sequence shown here is derived from an EMBL/GenBank/DDBJ whole genome shotgun (WGS) entry which is preliminary data.</text>
</comment>
<dbReference type="GO" id="GO:0008081">
    <property type="term" value="F:phosphoric diester hydrolase activity"/>
    <property type="evidence" value="ECO:0007669"/>
    <property type="project" value="TreeGrafter"/>
</dbReference>